<evidence type="ECO:0000256" key="1">
    <source>
        <dbReference type="SAM" id="MobiDB-lite"/>
    </source>
</evidence>
<dbReference type="Proteomes" id="UP001605261">
    <property type="component" value="Unassembled WGS sequence"/>
</dbReference>
<dbReference type="EMBL" id="JBHGCJ010000014">
    <property type="protein sequence ID" value="MFG6110846.1"/>
    <property type="molecule type" value="Genomic_DNA"/>
</dbReference>
<dbReference type="PROSITE" id="PS51257">
    <property type="entry name" value="PROKAR_LIPOPROTEIN"/>
    <property type="match status" value="1"/>
</dbReference>
<comment type="caution">
    <text evidence="3">The sequence shown here is derived from an EMBL/GenBank/DDBJ whole genome shotgun (WGS) entry which is preliminary data.</text>
</comment>
<gene>
    <name evidence="3" type="ORF">ACEU0G_000727</name>
</gene>
<proteinExistence type="predicted"/>
<evidence type="ECO:0000256" key="2">
    <source>
        <dbReference type="SAM" id="SignalP"/>
    </source>
</evidence>
<accession>A0ABW7D206</accession>
<feature type="region of interest" description="Disordered" evidence="1">
    <location>
        <begin position="39"/>
        <end position="73"/>
    </location>
</feature>
<evidence type="ECO:0008006" key="5">
    <source>
        <dbReference type="Google" id="ProtNLM"/>
    </source>
</evidence>
<evidence type="ECO:0000313" key="3">
    <source>
        <dbReference type="EMBL" id="MFG6110846.1"/>
    </source>
</evidence>
<protein>
    <recommendedName>
        <fullName evidence="5">Lipoprotein</fullName>
    </recommendedName>
</protein>
<feature type="signal peptide" evidence="2">
    <location>
        <begin position="1"/>
        <end position="22"/>
    </location>
</feature>
<dbReference type="RefSeq" id="WP_394164328.1">
    <property type="nucleotide sequence ID" value="NZ_JBHGCJ010000014.1"/>
</dbReference>
<organism evidence="3 4">
    <name type="scientific">Stenotrophomonas nematodicola</name>
    <dbReference type="NCBI Taxonomy" id="2656746"/>
    <lineage>
        <taxon>Bacteria</taxon>
        <taxon>Pseudomonadati</taxon>
        <taxon>Pseudomonadota</taxon>
        <taxon>Gammaproteobacteria</taxon>
        <taxon>Lysobacterales</taxon>
        <taxon>Lysobacteraceae</taxon>
        <taxon>Stenotrophomonas</taxon>
    </lineage>
</organism>
<feature type="compositionally biased region" description="Basic and acidic residues" evidence="1">
    <location>
        <begin position="39"/>
        <end position="50"/>
    </location>
</feature>
<reference evidence="3 4" key="1">
    <citation type="submission" date="2024-09" db="EMBL/GenBank/DDBJ databases">
        <authorList>
            <consortium name="All-Russian atlas of soil microorganisms"/>
            <consortium name="as a basis for the search for new antimicrobial producers and enzymes with unique properties"/>
            <person name="Sokolova E.A."/>
            <person name="Voronina E.N."/>
        </authorList>
    </citation>
    <scope>NUCLEOTIDE SEQUENCE [LARGE SCALE GENOMIC DNA]</scope>
    <source>
        <strain evidence="3 4">AF-22b-331.1</strain>
    </source>
</reference>
<feature type="compositionally biased region" description="Basic and acidic residues" evidence="1">
    <location>
        <begin position="61"/>
        <end position="73"/>
    </location>
</feature>
<keyword evidence="4" id="KW-1185">Reference proteome</keyword>
<name>A0ABW7D206_9GAMM</name>
<evidence type="ECO:0000313" key="4">
    <source>
        <dbReference type="Proteomes" id="UP001605261"/>
    </source>
</evidence>
<keyword evidence="2" id="KW-0732">Signal</keyword>
<sequence length="73" mass="8212">MRMWMLSASALLLTACSSLETAQDPLSWHCQHQVDAAREQPALRDRKGERPPLPVAPVSADCEREMRRGEPAR</sequence>
<feature type="chain" id="PRO_5047345627" description="Lipoprotein" evidence="2">
    <location>
        <begin position="23"/>
        <end position="73"/>
    </location>
</feature>